<keyword evidence="4" id="KW-0808">Transferase</keyword>
<evidence type="ECO:0000256" key="2">
    <source>
        <dbReference type="ARBA" id="ARBA00022642"/>
    </source>
</evidence>
<evidence type="ECO:0000259" key="11">
    <source>
        <dbReference type="Pfam" id="PF18127"/>
    </source>
</evidence>
<protein>
    <recommendedName>
        <fullName evidence="7">Nicotinamide phosphoribosyltransferase</fullName>
        <ecNumber evidence="6">2.4.2.12</ecNumber>
    </recommendedName>
</protein>
<dbReference type="InterPro" id="IPR036068">
    <property type="entry name" value="Nicotinate_pribotase-like_C"/>
</dbReference>
<evidence type="ECO:0000256" key="6">
    <source>
        <dbReference type="ARBA" id="ARBA00035024"/>
    </source>
</evidence>
<name>A0ABD2QEG0_9PLAT</name>
<evidence type="ECO:0000259" key="10">
    <source>
        <dbReference type="Pfam" id="PF04095"/>
    </source>
</evidence>
<feature type="domain" description="Nicotinamide phosphoribosyltransferase N-terminal" evidence="11">
    <location>
        <begin position="6"/>
        <end position="102"/>
    </location>
</feature>
<evidence type="ECO:0000256" key="8">
    <source>
        <dbReference type="ARBA" id="ARBA00047835"/>
    </source>
</evidence>
<dbReference type="NCBIfam" id="NF006629">
    <property type="entry name" value="PRK09198.1"/>
    <property type="match status" value="1"/>
</dbReference>
<feature type="binding site" evidence="9">
    <location>
        <begin position="335"/>
        <end position="336"/>
    </location>
    <ligand>
        <name>beta-nicotinamide D-ribonucleotide</name>
        <dbReference type="ChEBI" id="CHEBI:14649"/>
    </ligand>
</feature>
<proteinExistence type="inferred from homology"/>
<dbReference type="GO" id="GO:0047280">
    <property type="term" value="F:nicotinamide phosphoribosyltransferase activity"/>
    <property type="evidence" value="ECO:0007669"/>
    <property type="project" value="UniProtKB-EC"/>
</dbReference>
<dbReference type="PANTHER" id="PTHR43816:SF1">
    <property type="entry name" value="NICOTINAMIDE PHOSPHORIBOSYLTRANSFERASE"/>
    <property type="match status" value="1"/>
</dbReference>
<dbReference type="InterPro" id="IPR016471">
    <property type="entry name" value="Nicotinamide_PRibTrfase"/>
</dbReference>
<comment type="catalytic activity">
    <reaction evidence="8">
        <text>beta-nicotinamide D-ribonucleotide + diphosphate = 5-phospho-alpha-D-ribose 1-diphosphate + nicotinamide + H(+)</text>
        <dbReference type="Rhea" id="RHEA:16149"/>
        <dbReference type="ChEBI" id="CHEBI:14649"/>
        <dbReference type="ChEBI" id="CHEBI:15378"/>
        <dbReference type="ChEBI" id="CHEBI:17154"/>
        <dbReference type="ChEBI" id="CHEBI:33019"/>
        <dbReference type="ChEBI" id="CHEBI:58017"/>
        <dbReference type="EC" id="2.4.2.12"/>
    </reaction>
    <physiologicalReaction direction="right-to-left" evidence="8">
        <dbReference type="Rhea" id="RHEA:16151"/>
    </physiologicalReaction>
</comment>
<dbReference type="InterPro" id="IPR013785">
    <property type="entry name" value="Aldolase_TIM"/>
</dbReference>
<feature type="binding site" evidence="9">
    <location>
        <position position="205"/>
    </location>
    <ligand>
        <name>beta-nicotinamide D-ribonucleotide</name>
        <dbReference type="ChEBI" id="CHEBI:14649"/>
    </ligand>
</feature>
<organism evidence="12 13">
    <name type="scientific">Cichlidogyrus casuarinus</name>
    <dbReference type="NCBI Taxonomy" id="1844966"/>
    <lineage>
        <taxon>Eukaryota</taxon>
        <taxon>Metazoa</taxon>
        <taxon>Spiralia</taxon>
        <taxon>Lophotrochozoa</taxon>
        <taxon>Platyhelminthes</taxon>
        <taxon>Monogenea</taxon>
        <taxon>Monopisthocotylea</taxon>
        <taxon>Dactylogyridea</taxon>
        <taxon>Ancyrocephalidae</taxon>
        <taxon>Cichlidogyrus</taxon>
    </lineage>
</organism>
<feature type="binding site" evidence="9">
    <location>
        <position position="182"/>
    </location>
    <ligand>
        <name>diphosphate</name>
        <dbReference type="ChEBI" id="CHEBI:33019"/>
    </ligand>
</feature>
<dbReference type="InterPro" id="IPR041525">
    <property type="entry name" value="N/Namide_PRibTrfase"/>
</dbReference>
<feature type="binding site" evidence="9">
    <location>
        <begin position="293"/>
        <end position="295"/>
    </location>
    <ligand>
        <name>beta-nicotinamide D-ribonucleotide</name>
        <dbReference type="ChEBI" id="CHEBI:14649"/>
    </ligand>
</feature>
<evidence type="ECO:0000256" key="7">
    <source>
        <dbReference type="ARBA" id="ARBA00035036"/>
    </source>
</evidence>
<dbReference type="Pfam" id="PF04095">
    <property type="entry name" value="NAPRTase"/>
    <property type="match status" value="1"/>
</dbReference>
<accession>A0ABD2QEG0</accession>
<dbReference type="PANTHER" id="PTHR43816">
    <property type="entry name" value="NICOTINAMIDE PHOSPHORIBOSYLTRANSFERASE"/>
    <property type="match status" value="1"/>
</dbReference>
<feature type="binding site" evidence="9">
    <location>
        <position position="293"/>
    </location>
    <ligand>
        <name>diphosphate</name>
        <dbReference type="ChEBI" id="CHEBI:33019"/>
    </ligand>
</feature>
<evidence type="ECO:0000256" key="4">
    <source>
        <dbReference type="ARBA" id="ARBA00022679"/>
    </source>
</evidence>
<evidence type="ECO:0000256" key="3">
    <source>
        <dbReference type="ARBA" id="ARBA00022676"/>
    </source>
</evidence>
<feature type="binding site" evidence="9">
    <location>
        <position position="366"/>
    </location>
    <ligand>
        <name>beta-nicotinamide D-ribonucleotide</name>
        <dbReference type="ChEBI" id="CHEBI:14649"/>
    </ligand>
</feature>
<comment type="similarity">
    <text evidence="1">Belongs to the NAPRTase family.</text>
</comment>
<feature type="binding site" evidence="9">
    <location>
        <position position="374"/>
    </location>
    <ligand>
        <name>beta-nicotinamide D-ribonucleotide</name>
        <dbReference type="ChEBI" id="CHEBI:14649"/>
    </ligand>
</feature>
<sequence>MDALNNIMCLTDSYKTSHYRLYPTNCEYIYSYFESRGGKFEETVFFGLQYIIKKYLIGQVITEDKIKISKTVIDSHMGPDIFNEKGWRYILEKHGGKLPIVIKAVPEGTIVPVQNVLMTVENTDPACSWLTNYLETLLVQVWYPMTVATISFFQKKVLAAYLNKTSSSIKDILFKLHDFGFRGVSSVESAALGGIAHLVNFSATDTLASLLCAAKYYNCPCAGYSLPATEHSTITTWSEQGELNAYRNLLEKYPSGTIGCVSDSYNIFRACSELWGEALKEKVLERDGTLVIRPDSGDPCEILTKVLDILGSKFGFEKNEKGYKVLPQQVRIIQGDGISYDSLGKILESIAASGWSTENVTFGSGGALLQKMNRDTQQCAFKCSSVVVNGQESDVFKDPITDRNKKSKKGRLILEFNHVTNKLETYQQIKDVAPRKDVLREVFRDGLLLIDDTLDQIRKRIDSQVDFSNLHI</sequence>
<dbReference type="EMBL" id="JBJKFK010000309">
    <property type="protein sequence ID" value="KAL3317926.1"/>
    <property type="molecule type" value="Genomic_DNA"/>
</dbReference>
<keyword evidence="13" id="KW-1185">Reference proteome</keyword>
<evidence type="ECO:0000313" key="13">
    <source>
        <dbReference type="Proteomes" id="UP001626550"/>
    </source>
</evidence>
<reference evidence="12 13" key="1">
    <citation type="submission" date="2024-11" db="EMBL/GenBank/DDBJ databases">
        <title>Adaptive evolution of stress response genes in parasites aligns with host niche diversity.</title>
        <authorList>
            <person name="Hahn C."/>
            <person name="Resl P."/>
        </authorList>
    </citation>
    <scope>NUCLEOTIDE SEQUENCE [LARGE SCALE GENOMIC DNA]</scope>
    <source>
        <strain evidence="12">EGGRZ-B1_66</strain>
        <tissue evidence="12">Body</tissue>
    </source>
</reference>
<dbReference type="EC" id="2.4.2.12" evidence="6"/>
<dbReference type="InterPro" id="IPR041529">
    <property type="entry name" value="DUF5598"/>
</dbReference>
<dbReference type="CDD" id="cd01569">
    <property type="entry name" value="PBEF_like"/>
    <property type="match status" value="1"/>
</dbReference>
<keyword evidence="3" id="KW-0328">Glycosyltransferase</keyword>
<keyword evidence="2" id="KW-0662">Pyridine nucleotide biosynthesis</keyword>
<dbReference type="GO" id="GO:0019363">
    <property type="term" value="P:pyridine nucleotide biosynthetic process"/>
    <property type="evidence" value="ECO:0007669"/>
    <property type="project" value="UniProtKB-KW"/>
</dbReference>
<feature type="binding site" evidence="9">
    <location>
        <position position="231"/>
    </location>
    <ligand>
        <name>diphosphate</name>
        <dbReference type="ChEBI" id="CHEBI:33019"/>
    </ligand>
</feature>
<dbReference type="PIRSF" id="PIRSF005943">
    <property type="entry name" value="NMPRT"/>
    <property type="match status" value="1"/>
</dbReference>
<comment type="caution">
    <text evidence="12">The sequence shown here is derived from an EMBL/GenBank/DDBJ whole genome shotgun (WGS) entry which is preliminary data.</text>
</comment>
<dbReference type="AlphaFoldDB" id="A0ABD2QEG0"/>
<comment type="pathway">
    <text evidence="5">Cofactor biosynthesis; NAD(+) biosynthesis; nicotinamide D-ribonucleotide from 5-phospho-alpha-D-ribose 1-diphosphate and nicotinamide: step 1/1.</text>
</comment>
<dbReference type="Proteomes" id="UP001626550">
    <property type="component" value="Unassembled WGS sequence"/>
</dbReference>
<evidence type="ECO:0000256" key="5">
    <source>
        <dbReference type="ARBA" id="ARBA00035007"/>
    </source>
</evidence>
<evidence type="ECO:0000256" key="9">
    <source>
        <dbReference type="PIRSR" id="PIRSR005943-1"/>
    </source>
</evidence>
<dbReference type="SUPFAM" id="SSF51690">
    <property type="entry name" value="Nicotinate/Quinolinate PRTase C-terminal domain-like"/>
    <property type="match status" value="1"/>
</dbReference>
<dbReference type="Pfam" id="PF18127">
    <property type="entry name" value="NAMPT_N"/>
    <property type="match status" value="1"/>
</dbReference>
<feature type="domain" description="Nicotinate/nicotinamide phosphoribosyltransferase" evidence="10">
    <location>
        <begin position="174"/>
        <end position="446"/>
    </location>
</feature>
<gene>
    <name evidence="12" type="ORF">Ciccas_003420</name>
</gene>
<evidence type="ECO:0000256" key="1">
    <source>
        <dbReference type="ARBA" id="ARBA00010897"/>
    </source>
</evidence>
<dbReference type="Gene3D" id="3.20.20.70">
    <property type="entry name" value="Aldolase class I"/>
    <property type="match status" value="1"/>
</dbReference>
<evidence type="ECO:0000313" key="12">
    <source>
        <dbReference type="EMBL" id="KAL3317926.1"/>
    </source>
</evidence>